<dbReference type="InterPro" id="IPR003399">
    <property type="entry name" value="Mce/MlaD"/>
</dbReference>
<dbReference type="InterPro" id="IPR024516">
    <property type="entry name" value="Mce_C"/>
</dbReference>
<dbReference type="NCBIfam" id="TIGR00996">
    <property type="entry name" value="Mtu_fam_mce"/>
    <property type="match status" value="1"/>
</dbReference>
<accession>A0A2T0LLA2</accession>
<dbReference type="InterPro" id="IPR005693">
    <property type="entry name" value="Mce"/>
</dbReference>
<name>A0A2T0LLA2_9PSEU</name>
<comment type="caution">
    <text evidence="3">The sequence shown here is derived from an EMBL/GenBank/DDBJ whole genome shotgun (WGS) entry which is preliminary data.</text>
</comment>
<gene>
    <name evidence="3" type="ORF">B0I33_114125</name>
</gene>
<dbReference type="PROSITE" id="PS51257">
    <property type="entry name" value="PROKAR_LIPOPROTEIN"/>
    <property type="match status" value="1"/>
</dbReference>
<dbReference type="InterPro" id="IPR052336">
    <property type="entry name" value="MlaD_Phospholipid_Transporter"/>
</dbReference>
<dbReference type="Pfam" id="PF11887">
    <property type="entry name" value="Mce4_CUP1"/>
    <property type="match status" value="1"/>
</dbReference>
<proteinExistence type="predicted"/>
<dbReference type="PANTHER" id="PTHR33371">
    <property type="entry name" value="INTERMEMBRANE PHOSPHOLIPID TRANSPORT SYSTEM BINDING PROTEIN MLAD-RELATED"/>
    <property type="match status" value="1"/>
</dbReference>
<dbReference type="GO" id="GO:0005576">
    <property type="term" value="C:extracellular region"/>
    <property type="evidence" value="ECO:0007669"/>
    <property type="project" value="TreeGrafter"/>
</dbReference>
<organism evidence="3 4">
    <name type="scientific">Prauserella shujinwangii</name>
    <dbReference type="NCBI Taxonomy" id="1453103"/>
    <lineage>
        <taxon>Bacteria</taxon>
        <taxon>Bacillati</taxon>
        <taxon>Actinomycetota</taxon>
        <taxon>Actinomycetes</taxon>
        <taxon>Pseudonocardiales</taxon>
        <taxon>Pseudonocardiaceae</taxon>
        <taxon>Prauserella</taxon>
    </lineage>
</organism>
<dbReference type="OrthoDB" id="9774928at2"/>
<evidence type="ECO:0000313" key="4">
    <source>
        <dbReference type="Proteomes" id="UP000238362"/>
    </source>
</evidence>
<dbReference type="Proteomes" id="UP000238362">
    <property type="component" value="Unassembled WGS sequence"/>
</dbReference>
<protein>
    <submittedName>
        <fullName evidence="3">Phospholipid/cholesterol/gamma-HCH transport system substrate-binding protein</fullName>
    </submittedName>
</protein>
<keyword evidence="4" id="KW-1185">Reference proteome</keyword>
<sequence>MARRGIRATVLAAVLTLVAGCSALPGLYGTPLPGGPDLGDRPFRVTASFTDVLDLVPQSSVKVADVPVGQVERIELAPDGRTAEVTLVVRGSVELPANAVARLRQSSVLGEKFVELGPPETAEPRGRLADGARIPVARTDRSTEVEEVLGALSLVLNGGGIGQLQQITRELNAALGGRETEIKNLLSGLDTFLGGLDRRRDEISRALDSVAELSGTLAARKDDIAGAIDDLAPGVEALAGQRRQLVRMLTALDSLAAVAVDTVRRGKDDLVADLRALEPILRRLDEAGARLPEAMEILLTFPFPDAALDAVRGDYLNLYLDYDARTAPDGGAG</sequence>
<feature type="domain" description="Mammalian cell entry C-terminal" evidence="2">
    <location>
        <begin position="126"/>
        <end position="295"/>
    </location>
</feature>
<evidence type="ECO:0000313" key="3">
    <source>
        <dbReference type="EMBL" id="PRX43664.1"/>
    </source>
</evidence>
<evidence type="ECO:0000259" key="2">
    <source>
        <dbReference type="Pfam" id="PF11887"/>
    </source>
</evidence>
<dbReference type="PANTHER" id="PTHR33371:SF15">
    <property type="entry name" value="LIPOPROTEIN LPRN"/>
    <property type="match status" value="1"/>
</dbReference>
<reference evidence="3 4" key="1">
    <citation type="submission" date="2018-03" db="EMBL/GenBank/DDBJ databases">
        <title>Genomic Encyclopedia of Type Strains, Phase III (KMG-III): the genomes of soil and plant-associated and newly described type strains.</title>
        <authorList>
            <person name="Whitman W."/>
        </authorList>
    </citation>
    <scope>NUCLEOTIDE SEQUENCE [LARGE SCALE GENOMIC DNA]</scope>
    <source>
        <strain evidence="3 4">CGMCC 4.7125</strain>
    </source>
</reference>
<evidence type="ECO:0000259" key="1">
    <source>
        <dbReference type="Pfam" id="PF02470"/>
    </source>
</evidence>
<dbReference type="AlphaFoldDB" id="A0A2T0LLA2"/>
<dbReference type="EMBL" id="PVNH01000014">
    <property type="protein sequence ID" value="PRX43664.1"/>
    <property type="molecule type" value="Genomic_DNA"/>
</dbReference>
<dbReference type="RefSeq" id="WP_106182252.1">
    <property type="nucleotide sequence ID" value="NZ_PVNH01000014.1"/>
</dbReference>
<dbReference type="Pfam" id="PF02470">
    <property type="entry name" value="MlaD"/>
    <property type="match status" value="1"/>
</dbReference>
<feature type="domain" description="Mce/MlaD" evidence="1">
    <location>
        <begin position="43"/>
        <end position="118"/>
    </location>
</feature>